<comment type="subcellular location">
    <subcellularLocation>
        <location evidence="8">Cytoplasm</location>
    </subcellularLocation>
</comment>
<feature type="binding site" evidence="8">
    <location>
        <position position="143"/>
    </location>
    <ligand>
        <name>[4Fe-4S] cluster</name>
        <dbReference type="ChEBI" id="CHEBI:49883"/>
        <label>2</label>
        <note>4Fe-4S-S-AdoMet</note>
    </ligand>
</feature>
<dbReference type="CDD" id="cd01335">
    <property type="entry name" value="Radical_SAM"/>
    <property type="match status" value="1"/>
</dbReference>
<comment type="similarity">
    <text evidence="8">Belongs to the methylthiotransferase family. RimO subfamily.</text>
</comment>
<accession>A0A399FFF2</accession>
<dbReference type="SFLD" id="SFLDF00274">
    <property type="entry name" value="ribosomal_protein_S12_methylth"/>
    <property type="match status" value="1"/>
</dbReference>
<keyword evidence="13" id="KW-1185">Reference proteome</keyword>
<dbReference type="Gene3D" id="3.80.30.20">
    <property type="entry name" value="tm_1862 like domain"/>
    <property type="match status" value="1"/>
</dbReference>
<comment type="function">
    <text evidence="8">Catalyzes the methylthiolation of an aspartic acid residue of ribosomal protein uS12.</text>
</comment>
<keyword evidence="2 8" id="KW-0963">Cytoplasm</keyword>
<name>A0A399FFF2_9DEIN</name>
<feature type="binding site" evidence="8">
    <location>
        <position position="150"/>
    </location>
    <ligand>
        <name>[4Fe-4S] cluster</name>
        <dbReference type="ChEBI" id="CHEBI:49883"/>
        <label>2</label>
        <note>4Fe-4S-S-AdoMet</note>
    </ligand>
</feature>
<dbReference type="GO" id="GO:0005829">
    <property type="term" value="C:cytosol"/>
    <property type="evidence" value="ECO:0007669"/>
    <property type="project" value="TreeGrafter"/>
</dbReference>
<dbReference type="Pfam" id="PF00919">
    <property type="entry name" value="UPF0004"/>
    <property type="match status" value="1"/>
</dbReference>
<keyword evidence="3 8" id="KW-0808">Transferase</keyword>
<feature type="binding site" evidence="8">
    <location>
        <position position="147"/>
    </location>
    <ligand>
        <name>[4Fe-4S] cluster</name>
        <dbReference type="ChEBI" id="CHEBI:49883"/>
        <label>2</label>
        <note>4Fe-4S-S-AdoMet</note>
    </ligand>
</feature>
<evidence type="ECO:0000256" key="8">
    <source>
        <dbReference type="HAMAP-Rule" id="MF_01865"/>
    </source>
</evidence>
<gene>
    <name evidence="8 12" type="primary">rimO</name>
    <name evidence="12" type="ORF">Mgrana_00230</name>
</gene>
<feature type="binding site" evidence="8">
    <location>
        <position position="77"/>
    </location>
    <ligand>
        <name>[4Fe-4S] cluster</name>
        <dbReference type="ChEBI" id="CHEBI:49883"/>
        <label>1</label>
    </ligand>
</feature>
<dbReference type="SUPFAM" id="SSF102114">
    <property type="entry name" value="Radical SAM enzymes"/>
    <property type="match status" value="1"/>
</dbReference>
<evidence type="ECO:0000256" key="2">
    <source>
        <dbReference type="ARBA" id="ARBA00022490"/>
    </source>
</evidence>
<protein>
    <recommendedName>
        <fullName evidence="8">Ribosomal protein uS12 methylthiotransferase RimO</fullName>
        <shortName evidence="8">uS12 MTTase</shortName>
        <shortName evidence="8">uS12 methylthiotransferase</shortName>
        <ecNumber evidence="8">2.8.4.4</ecNumber>
    </recommendedName>
    <alternativeName>
        <fullName evidence="8">Ribosomal protein uS12 (aspartate-C(3))-methylthiotransferase</fullName>
    </alternativeName>
    <alternativeName>
        <fullName evidence="8">Ribosome maturation factor RimO</fullName>
    </alternativeName>
</protein>
<dbReference type="HAMAP" id="MF_01865">
    <property type="entry name" value="MTTase_RimO"/>
    <property type="match status" value="1"/>
</dbReference>
<dbReference type="GO" id="GO:0006400">
    <property type="term" value="P:tRNA modification"/>
    <property type="evidence" value="ECO:0007669"/>
    <property type="project" value="InterPro"/>
</dbReference>
<evidence type="ECO:0000256" key="7">
    <source>
        <dbReference type="ARBA" id="ARBA00023014"/>
    </source>
</evidence>
<evidence type="ECO:0000256" key="4">
    <source>
        <dbReference type="ARBA" id="ARBA00022691"/>
    </source>
</evidence>
<feature type="domain" description="TRAM" evidence="9">
    <location>
        <begin position="369"/>
        <end position="437"/>
    </location>
</feature>
<evidence type="ECO:0000259" key="9">
    <source>
        <dbReference type="PROSITE" id="PS50926"/>
    </source>
</evidence>
<dbReference type="InterPro" id="IPR005840">
    <property type="entry name" value="Ribosomal_uS12_MeSTrfase_RimO"/>
</dbReference>
<dbReference type="InterPro" id="IPR002792">
    <property type="entry name" value="TRAM_dom"/>
</dbReference>
<dbReference type="InterPro" id="IPR020612">
    <property type="entry name" value="Methylthiotransferase_CS"/>
</dbReference>
<sequence>MAGKVGFVSLGCPKALVDSEQILSRLRAEGYETAPSYAGAELVVVNTCGFITPAVEESLAAIGEALAENGKVIVTGCLGAKPEVIKAAHPQVLEVTGPGETEKVLEAVHQVVPPEANPFTRLIPPQVKLTPRHYAYLKIAEGCNHKCSFCIIPQLRGLQVSRDAAEVLFEATRLVGSGTKELLIIAQDTSAYGVDLRHRGSDYAGKEVRAHLVDLVRELSGLGAWLRLHYVYPYPHVRELIPLMAEGKLLPYLDVPLQHASPRVLRAMRRPGGAESHLETLQRWRSIAPDLAIRSTFIVGFPGETEEDFELLLEFLGEARLDRVGCFPYSEVEGAAANALPGQVPQEVKEERQARLMELQSRISLEKNLAKVGKELEVIVDSYGEWPGQVVGRSKYDAPGIDGLVYATTDGTVKIGDLIRVRITGAETYDLHGEMTGTIAWKPGIGNLASQTIRL</sequence>
<dbReference type="Pfam" id="PF04055">
    <property type="entry name" value="Radical_SAM"/>
    <property type="match status" value="1"/>
</dbReference>
<dbReference type="InterPro" id="IPR005839">
    <property type="entry name" value="Methylthiotransferase"/>
</dbReference>
<keyword evidence="6 8" id="KW-0408">Iron</keyword>
<dbReference type="InterPro" id="IPR058240">
    <property type="entry name" value="rSAM_sf"/>
</dbReference>
<dbReference type="FunFam" id="3.80.30.20:FF:000001">
    <property type="entry name" value="tRNA-2-methylthio-N(6)-dimethylallyladenosine synthase 2"/>
    <property type="match status" value="1"/>
</dbReference>
<evidence type="ECO:0000256" key="1">
    <source>
        <dbReference type="ARBA" id="ARBA00022485"/>
    </source>
</evidence>
<dbReference type="InterPro" id="IPR038135">
    <property type="entry name" value="Methylthiotransferase_N_sf"/>
</dbReference>
<dbReference type="NCBIfam" id="TIGR00089">
    <property type="entry name" value="MiaB/RimO family radical SAM methylthiotransferase"/>
    <property type="match status" value="1"/>
</dbReference>
<feature type="domain" description="Radical SAM core" evidence="11">
    <location>
        <begin position="129"/>
        <end position="366"/>
    </location>
</feature>
<dbReference type="RefSeq" id="WP_119355761.1">
    <property type="nucleotide sequence ID" value="NZ_BJXM01000004.1"/>
</dbReference>
<evidence type="ECO:0000256" key="3">
    <source>
        <dbReference type="ARBA" id="ARBA00022679"/>
    </source>
</evidence>
<comment type="cofactor">
    <cofactor evidence="8">
        <name>[4Fe-4S] cluster</name>
        <dbReference type="ChEBI" id="CHEBI:49883"/>
    </cofactor>
    <text evidence="8">Binds 2 [4Fe-4S] clusters. One cluster is coordinated with 3 cysteines and an exchangeable S-adenosyl-L-methionine.</text>
</comment>
<dbReference type="PROSITE" id="PS51449">
    <property type="entry name" value="MTTASE_N"/>
    <property type="match status" value="1"/>
</dbReference>
<dbReference type="PROSITE" id="PS51918">
    <property type="entry name" value="RADICAL_SAM"/>
    <property type="match status" value="1"/>
</dbReference>
<evidence type="ECO:0000259" key="11">
    <source>
        <dbReference type="PROSITE" id="PS51918"/>
    </source>
</evidence>
<organism evidence="12 13">
    <name type="scientific">Meiothermus granaticius NBRC 107808</name>
    <dbReference type="NCBI Taxonomy" id="1227551"/>
    <lineage>
        <taxon>Bacteria</taxon>
        <taxon>Thermotogati</taxon>
        <taxon>Deinococcota</taxon>
        <taxon>Deinococci</taxon>
        <taxon>Thermales</taxon>
        <taxon>Thermaceae</taxon>
        <taxon>Meiothermus</taxon>
    </lineage>
</organism>
<evidence type="ECO:0000256" key="5">
    <source>
        <dbReference type="ARBA" id="ARBA00022723"/>
    </source>
</evidence>
<dbReference type="InterPro" id="IPR013848">
    <property type="entry name" value="Methylthiotransferase_N"/>
</dbReference>
<dbReference type="SFLD" id="SFLDG01061">
    <property type="entry name" value="methylthiotransferase"/>
    <property type="match status" value="1"/>
</dbReference>
<dbReference type="PROSITE" id="PS01278">
    <property type="entry name" value="MTTASE_RADICAL"/>
    <property type="match status" value="1"/>
</dbReference>
<feature type="binding site" evidence="8">
    <location>
        <position position="48"/>
    </location>
    <ligand>
        <name>[4Fe-4S] cluster</name>
        <dbReference type="ChEBI" id="CHEBI:49883"/>
        <label>1</label>
    </ligand>
</feature>
<dbReference type="GO" id="GO:0046872">
    <property type="term" value="F:metal ion binding"/>
    <property type="evidence" value="ECO:0007669"/>
    <property type="project" value="UniProtKB-KW"/>
</dbReference>
<dbReference type="SFLD" id="SFLDS00029">
    <property type="entry name" value="Radical_SAM"/>
    <property type="match status" value="1"/>
</dbReference>
<evidence type="ECO:0000259" key="10">
    <source>
        <dbReference type="PROSITE" id="PS51449"/>
    </source>
</evidence>
<keyword evidence="1 8" id="KW-0004">4Fe-4S</keyword>
<feature type="domain" description="MTTase N-terminal" evidence="10">
    <location>
        <begin position="3"/>
        <end position="113"/>
    </location>
</feature>
<dbReference type="EC" id="2.8.4.4" evidence="8"/>
<dbReference type="Proteomes" id="UP000266178">
    <property type="component" value="Unassembled WGS sequence"/>
</dbReference>
<dbReference type="PANTHER" id="PTHR43837:SF1">
    <property type="entry name" value="RIBOSOMAL PROTEIN US12 METHYLTHIOTRANSFERASE RIMO"/>
    <property type="match status" value="1"/>
</dbReference>
<dbReference type="Gene3D" id="3.40.50.12160">
    <property type="entry name" value="Methylthiotransferase, N-terminal domain"/>
    <property type="match status" value="1"/>
</dbReference>
<dbReference type="AlphaFoldDB" id="A0A399FFF2"/>
<keyword evidence="5 8" id="KW-0479">Metal-binding</keyword>
<dbReference type="EMBL" id="QWLB01000002">
    <property type="protein sequence ID" value="RIH93881.1"/>
    <property type="molecule type" value="Genomic_DNA"/>
</dbReference>
<dbReference type="InterPro" id="IPR007197">
    <property type="entry name" value="rSAM"/>
</dbReference>
<dbReference type="GO" id="GO:0051539">
    <property type="term" value="F:4 iron, 4 sulfur cluster binding"/>
    <property type="evidence" value="ECO:0007669"/>
    <property type="project" value="UniProtKB-UniRule"/>
</dbReference>
<dbReference type="OrthoDB" id="9805215at2"/>
<dbReference type="SMART" id="SM00729">
    <property type="entry name" value="Elp3"/>
    <property type="match status" value="1"/>
</dbReference>
<dbReference type="GO" id="GO:0005840">
    <property type="term" value="C:ribosome"/>
    <property type="evidence" value="ECO:0007669"/>
    <property type="project" value="UniProtKB-KW"/>
</dbReference>
<comment type="caution">
    <text evidence="12">The sequence shown here is derived from an EMBL/GenBank/DDBJ whole genome shotgun (WGS) entry which is preliminary data.</text>
</comment>
<dbReference type="GO" id="GO:0103039">
    <property type="term" value="F:protein methylthiotransferase activity"/>
    <property type="evidence" value="ECO:0007669"/>
    <property type="project" value="UniProtKB-EC"/>
</dbReference>
<reference evidence="12 13" key="1">
    <citation type="submission" date="2018-08" db="EMBL/GenBank/DDBJ databases">
        <title>Meiothermus granaticius genome AF-68 sequencing project.</title>
        <authorList>
            <person name="Da Costa M.S."/>
            <person name="Albuquerque L."/>
            <person name="Raposo P."/>
            <person name="Froufe H.J.C."/>
            <person name="Barroso C.S."/>
            <person name="Egas C."/>
        </authorList>
    </citation>
    <scope>NUCLEOTIDE SEQUENCE [LARGE SCALE GENOMIC DNA]</scope>
    <source>
        <strain evidence="12 13">AF-68</strain>
    </source>
</reference>
<dbReference type="InterPro" id="IPR023404">
    <property type="entry name" value="rSAM_horseshoe"/>
</dbReference>
<keyword evidence="12" id="KW-0687">Ribonucleoprotein</keyword>
<keyword evidence="12" id="KW-0689">Ribosomal protein</keyword>
<dbReference type="PROSITE" id="PS50926">
    <property type="entry name" value="TRAM"/>
    <property type="match status" value="1"/>
</dbReference>
<keyword evidence="7 8" id="KW-0411">Iron-sulfur</keyword>
<dbReference type="FunFam" id="3.40.50.12160:FF:000002">
    <property type="entry name" value="Ribosomal protein S12 methylthiotransferase RimO"/>
    <property type="match status" value="1"/>
</dbReference>
<dbReference type="GO" id="GO:0035599">
    <property type="term" value="F:aspartic acid methylthiotransferase activity"/>
    <property type="evidence" value="ECO:0007669"/>
    <property type="project" value="TreeGrafter"/>
</dbReference>
<keyword evidence="4 8" id="KW-0949">S-adenosyl-L-methionine</keyword>
<dbReference type="NCBIfam" id="TIGR01125">
    <property type="entry name" value="30S ribosomal protein S12 methylthiotransferase RimO"/>
    <property type="match status" value="1"/>
</dbReference>
<feature type="binding site" evidence="8">
    <location>
        <position position="12"/>
    </location>
    <ligand>
        <name>[4Fe-4S] cluster</name>
        <dbReference type="ChEBI" id="CHEBI:49883"/>
        <label>1</label>
    </ligand>
</feature>
<evidence type="ECO:0000313" key="13">
    <source>
        <dbReference type="Proteomes" id="UP000266178"/>
    </source>
</evidence>
<dbReference type="Pfam" id="PF18693">
    <property type="entry name" value="TRAM_2"/>
    <property type="match status" value="1"/>
</dbReference>
<proteinExistence type="inferred from homology"/>
<dbReference type="Gene3D" id="2.40.50.140">
    <property type="entry name" value="Nucleic acid-binding proteins"/>
    <property type="match status" value="1"/>
</dbReference>
<comment type="catalytic activity">
    <reaction evidence="8">
        <text>L-aspartate(89)-[ribosomal protein uS12]-hydrogen + (sulfur carrier)-SH + AH2 + 2 S-adenosyl-L-methionine = 3-methylsulfanyl-L-aspartate(89)-[ribosomal protein uS12]-hydrogen + (sulfur carrier)-H + 5'-deoxyadenosine + L-methionine + A + S-adenosyl-L-homocysteine + 2 H(+)</text>
        <dbReference type="Rhea" id="RHEA:37087"/>
        <dbReference type="Rhea" id="RHEA-COMP:10460"/>
        <dbReference type="Rhea" id="RHEA-COMP:10461"/>
        <dbReference type="Rhea" id="RHEA-COMP:14737"/>
        <dbReference type="Rhea" id="RHEA-COMP:14739"/>
        <dbReference type="ChEBI" id="CHEBI:13193"/>
        <dbReference type="ChEBI" id="CHEBI:15378"/>
        <dbReference type="ChEBI" id="CHEBI:17319"/>
        <dbReference type="ChEBI" id="CHEBI:17499"/>
        <dbReference type="ChEBI" id="CHEBI:29917"/>
        <dbReference type="ChEBI" id="CHEBI:29961"/>
        <dbReference type="ChEBI" id="CHEBI:57844"/>
        <dbReference type="ChEBI" id="CHEBI:57856"/>
        <dbReference type="ChEBI" id="CHEBI:59789"/>
        <dbReference type="ChEBI" id="CHEBI:64428"/>
        <dbReference type="ChEBI" id="CHEBI:73599"/>
        <dbReference type="EC" id="2.8.4.4"/>
    </reaction>
</comment>
<evidence type="ECO:0000313" key="12">
    <source>
        <dbReference type="EMBL" id="RIH93881.1"/>
    </source>
</evidence>
<dbReference type="InterPro" id="IPR006638">
    <property type="entry name" value="Elp3/MiaA/NifB-like_rSAM"/>
</dbReference>
<dbReference type="InterPro" id="IPR012340">
    <property type="entry name" value="NA-bd_OB-fold"/>
</dbReference>
<dbReference type="SFLD" id="SFLDG01082">
    <property type="entry name" value="B12-binding_domain_containing"/>
    <property type="match status" value="1"/>
</dbReference>
<dbReference type="PANTHER" id="PTHR43837">
    <property type="entry name" value="RIBOSOMAL PROTEIN S12 METHYLTHIOTRANSFERASE RIMO"/>
    <property type="match status" value="1"/>
</dbReference>
<evidence type="ECO:0000256" key="6">
    <source>
        <dbReference type="ARBA" id="ARBA00023004"/>
    </source>
</evidence>